<dbReference type="PANTHER" id="PTHR34406">
    <property type="entry name" value="PROTEIN YCEI"/>
    <property type="match status" value="1"/>
</dbReference>
<feature type="domain" description="Lipid/polyisoprenoid-binding YceI-like" evidence="1">
    <location>
        <begin position="33"/>
        <end position="202"/>
    </location>
</feature>
<dbReference type="Proteomes" id="UP000762110">
    <property type="component" value="Unassembled WGS sequence"/>
</dbReference>
<proteinExistence type="predicted"/>
<dbReference type="EMBL" id="JABMKV010000002">
    <property type="protein sequence ID" value="NQX31592.1"/>
    <property type="molecule type" value="Genomic_DNA"/>
</dbReference>
<comment type="caution">
    <text evidence="2">The sequence shown here is derived from an EMBL/GenBank/DDBJ whole genome shotgun (WGS) entry which is preliminary data.</text>
</comment>
<evidence type="ECO:0000259" key="1">
    <source>
        <dbReference type="SMART" id="SM00867"/>
    </source>
</evidence>
<evidence type="ECO:0000313" key="2">
    <source>
        <dbReference type="EMBL" id="NQX31592.1"/>
    </source>
</evidence>
<dbReference type="RefSeq" id="WP_173270896.1">
    <property type="nucleotide sequence ID" value="NZ_JABMKV010000002.1"/>
</dbReference>
<dbReference type="Gene3D" id="2.40.128.110">
    <property type="entry name" value="Lipid/polyisoprenoid-binding, YceI-like"/>
    <property type="match status" value="1"/>
</dbReference>
<dbReference type="InterPro" id="IPR036761">
    <property type="entry name" value="TTHA0802/YceI-like_sf"/>
</dbReference>
<dbReference type="SUPFAM" id="SSF101874">
    <property type="entry name" value="YceI-like"/>
    <property type="match status" value="1"/>
</dbReference>
<gene>
    <name evidence="2" type="ORF">HQN85_07640</name>
</gene>
<organism evidence="2 3">
    <name type="scientific">Pedobacter boryungensis</name>
    <dbReference type="NCBI Taxonomy" id="869962"/>
    <lineage>
        <taxon>Bacteria</taxon>
        <taxon>Pseudomonadati</taxon>
        <taxon>Bacteroidota</taxon>
        <taxon>Sphingobacteriia</taxon>
        <taxon>Sphingobacteriales</taxon>
        <taxon>Sphingobacteriaceae</taxon>
        <taxon>Pedobacter</taxon>
    </lineage>
</organism>
<keyword evidence="3" id="KW-1185">Reference proteome</keyword>
<dbReference type="Pfam" id="PF04264">
    <property type="entry name" value="YceI"/>
    <property type="match status" value="1"/>
</dbReference>
<accession>A0ABX2DBY6</accession>
<dbReference type="SMART" id="SM00867">
    <property type="entry name" value="YceI"/>
    <property type="match status" value="1"/>
</dbReference>
<evidence type="ECO:0000313" key="3">
    <source>
        <dbReference type="Proteomes" id="UP000762110"/>
    </source>
</evidence>
<dbReference type="InterPro" id="IPR007372">
    <property type="entry name" value="Lipid/polyisoprenoid-bd_YceI"/>
</dbReference>
<reference evidence="2 3" key="1">
    <citation type="submission" date="2020-05" db="EMBL/GenBank/DDBJ databases">
        <title>Description of Pedobacter foliorum sp. nov.</title>
        <authorList>
            <person name="Qi S."/>
            <person name="Carlier A."/>
            <person name="Cnockaert M."/>
            <person name="Vandamme P."/>
        </authorList>
    </citation>
    <scope>NUCLEOTIDE SEQUENCE [LARGE SCALE GENOMIC DNA]</scope>
    <source>
        <strain evidence="2 3">LMG 31300</strain>
    </source>
</reference>
<name>A0ABX2DBY6_9SPHI</name>
<sequence length="208" mass="22278">MKTLNTSNGIWLGLKTTLLVFFLALQTSSAQTVYKIDGGKSATLTVLGTSNVHDWTMVSTAAESQGAFKFNAKDELIGLSTFNLTVAAKSLKSGKSSMDSRTYKSLKADEFPTISYQLKSVEITTIQANKFKIQTKGTVAIAGKTEPITMMVTAVVNADKSITCTGSTALKLTDFGIEPPSFMLGAMKVGNDLTVKFNLDYTKATATK</sequence>
<dbReference type="PANTHER" id="PTHR34406:SF1">
    <property type="entry name" value="PROTEIN YCEI"/>
    <property type="match status" value="1"/>
</dbReference>
<protein>
    <submittedName>
        <fullName evidence="2">YceI family protein</fullName>
    </submittedName>
</protein>